<reference evidence="2 3" key="1">
    <citation type="submission" date="2024-04" db="EMBL/GenBank/DDBJ databases">
        <title>Tritrichomonas musculus Genome.</title>
        <authorList>
            <person name="Alves-Ferreira E."/>
            <person name="Grigg M."/>
            <person name="Lorenzi H."/>
            <person name="Galac M."/>
        </authorList>
    </citation>
    <scope>NUCLEOTIDE SEQUENCE [LARGE SCALE GENOMIC DNA]</scope>
    <source>
        <strain evidence="2 3">EAF2021</strain>
    </source>
</reference>
<accession>A0ABR2GZU2</accession>
<dbReference type="EMBL" id="JAPFFF010000051">
    <property type="protein sequence ID" value="KAK8839459.1"/>
    <property type="molecule type" value="Genomic_DNA"/>
</dbReference>
<feature type="coiled-coil region" evidence="1">
    <location>
        <begin position="1"/>
        <end position="49"/>
    </location>
</feature>
<sequence length="397" mass="48003">MSNLQQQIQKYIDEKKELYRILMKYIEKLDQYEDDFQNLIKILNNYKLAENSEEMEKFLQLITNIADNHHRGVNFILKIKKILLSIQCDIKQTLPNLHIYEIFQNNKVLLLFLLENNILILDEIIYNDISVKVEANNTKYCHFFYPEIKKFIGDEKTKEIEEELLSIDSNIFNNFDQKRHEGENDSYICYLIRQDMVKDFIVYVNRGNISLTNVIEPSIFETNSFLINNEPTLIEYAAFFGSIQIFQYLCRNNVHLSPSLWIWAIHGKNAELIHLLEFYKIEHQEHDYEKFLIESIKCHHNNFANYILNHFYPFNSNKEFSYNERLFSSVFQYHNYAYLPYRFSNDYEFYYLCFYKFFTLVDLYMKTKEKDIELQIIIFFVFLSNFILQFNSISNSI</sequence>
<protein>
    <recommendedName>
        <fullName evidence="4">DUF3447 domain-containing protein</fullName>
    </recommendedName>
</protein>
<gene>
    <name evidence="2" type="ORF">M9Y10_031814</name>
</gene>
<dbReference type="SUPFAM" id="SSF48403">
    <property type="entry name" value="Ankyrin repeat"/>
    <property type="match status" value="1"/>
</dbReference>
<evidence type="ECO:0008006" key="4">
    <source>
        <dbReference type="Google" id="ProtNLM"/>
    </source>
</evidence>
<dbReference type="InterPro" id="IPR036770">
    <property type="entry name" value="Ankyrin_rpt-contain_sf"/>
</dbReference>
<evidence type="ECO:0000313" key="2">
    <source>
        <dbReference type="EMBL" id="KAK8839459.1"/>
    </source>
</evidence>
<keyword evidence="3" id="KW-1185">Reference proteome</keyword>
<name>A0ABR2GZU2_9EUKA</name>
<evidence type="ECO:0000313" key="3">
    <source>
        <dbReference type="Proteomes" id="UP001470230"/>
    </source>
</evidence>
<proteinExistence type="predicted"/>
<keyword evidence="1" id="KW-0175">Coiled coil</keyword>
<organism evidence="2 3">
    <name type="scientific">Tritrichomonas musculus</name>
    <dbReference type="NCBI Taxonomy" id="1915356"/>
    <lineage>
        <taxon>Eukaryota</taxon>
        <taxon>Metamonada</taxon>
        <taxon>Parabasalia</taxon>
        <taxon>Tritrichomonadida</taxon>
        <taxon>Tritrichomonadidae</taxon>
        <taxon>Tritrichomonas</taxon>
    </lineage>
</organism>
<evidence type="ECO:0000256" key="1">
    <source>
        <dbReference type="SAM" id="Coils"/>
    </source>
</evidence>
<dbReference type="PANTHER" id="PTHR24159">
    <property type="match status" value="1"/>
</dbReference>
<dbReference type="PANTHER" id="PTHR24159:SF5">
    <property type="entry name" value="ANK_REP_REGION DOMAIN-CONTAINING PROTEIN"/>
    <property type="match status" value="1"/>
</dbReference>
<comment type="caution">
    <text evidence="2">The sequence shown here is derived from an EMBL/GenBank/DDBJ whole genome shotgun (WGS) entry which is preliminary data.</text>
</comment>
<dbReference type="Proteomes" id="UP001470230">
    <property type="component" value="Unassembled WGS sequence"/>
</dbReference>